<reference evidence="3" key="2">
    <citation type="submission" date="2022-01" db="EMBL/GenBank/DDBJ databases">
        <authorList>
            <person name="Yamashiro T."/>
            <person name="Shiraishi A."/>
            <person name="Satake H."/>
            <person name="Nakayama K."/>
        </authorList>
    </citation>
    <scope>NUCLEOTIDE SEQUENCE</scope>
</reference>
<proteinExistence type="predicted"/>
<feature type="region of interest" description="Disordered" evidence="1">
    <location>
        <begin position="278"/>
        <end position="297"/>
    </location>
</feature>
<feature type="region of interest" description="Disordered" evidence="1">
    <location>
        <begin position="1447"/>
        <end position="1479"/>
    </location>
</feature>
<dbReference type="PROSITE" id="PS50330">
    <property type="entry name" value="UIM"/>
    <property type="match status" value="1"/>
</dbReference>
<protein>
    <submittedName>
        <fullName evidence="3">Retrovirus-related pol polyprotein from transposon TNT 1-94</fullName>
    </submittedName>
</protein>
<dbReference type="EMBL" id="BQNB010015839">
    <property type="protein sequence ID" value="GJT44729.1"/>
    <property type="molecule type" value="Genomic_DNA"/>
</dbReference>
<dbReference type="CDD" id="cd09272">
    <property type="entry name" value="RNase_HI_RT_Ty1"/>
    <property type="match status" value="1"/>
</dbReference>
<dbReference type="PANTHER" id="PTHR11439:SF509">
    <property type="entry name" value="RNA-DIRECTED DNA POLYMERASE"/>
    <property type="match status" value="1"/>
</dbReference>
<evidence type="ECO:0000313" key="4">
    <source>
        <dbReference type="Proteomes" id="UP001151760"/>
    </source>
</evidence>
<feature type="compositionally biased region" description="Pro residues" evidence="1">
    <location>
        <begin position="1361"/>
        <end position="1379"/>
    </location>
</feature>
<gene>
    <name evidence="3" type="ORF">Tco_0953444</name>
</gene>
<feature type="region of interest" description="Disordered" evidence="1">
    <location>
        <begin position="1228"/>
        <end position="1252"/>
    </location>
</feature>
<feature type="region of interest" description="Disordered" evidence="1">
    <location>
        <begin position="1058"/>
        <end position="1088"/>
    </location>
</feature>
<evidence type="ECO:0000313" key="3">
    <source>
        <dbReference type="EMBL" id="GJT44729.1"/>
    </source>
</evidence>
<accession>A0ABQ5E417</accession>
<reference evidence="3" key="1">
    <citation type="journal article" date="2022" name="Int. J. Mol. Sci.">
        <title>Draft Genome of Tanacetum Coccineum: Genomic Comparison of Closely Related Tanacetum-Family Plants.</title>
        <authorList>
            <person name="Yamashiro T."/>
            <person name="Shiraishi A."/>
            <person name="Nakayama K."/>
            <person name="Satake H."/>
        </authorList>
    </citation>
    <scope>NUCLEOTIDE SEQUENCE</scope>
</reference>
<feature type="domain" description="Reverse transcriptase Ty1/copia-type" evidence="2">
    <location>
        <begin position="391"/>
        <end position="497"/>
    </location>
</feature>
<evidence type="ECO:0000256" key="1">
    <source>
        <dbReference type="SAM" id="MobiDB-lite"/>
    </source>
</evidence>
<feature type="compositionally biased region" description="Basic residues" evidence="1">
    <location>
        <begin position="955"/>
        <end position="964"/>
    </location>
</feature>
<dbReference type="Proteomes" id="UP001151760">
    <property type="component" value="Unassembled WGS sequence"/>
</dbReference>
<feature type="compositionally biased region" description="Polar residues" evidence="1">
    <location>
        <begin position="278"/>
        <end position="293"/>
    </location>
</feature>
<feature type="compositionally biased region" description="Polar residues" evidence="1">
    <location>
        <begin position="1406"/>
        <end position="1424"/>
    </location>
</feature>
<dbReference type="PANTHER" id="PTHR11439">
    <property type="entry name" value="GAG-POL-RELATED RETROTRANSPOSON"/>
    <property type="match status" value="1"/>
</dbReference>
<keyword evidence="4" id="KW-1185">Reference proteome</keyword>
<comment type="caution">
    <text evidence="3">The sequence shown here is derived from an EMBL/GenBank/DDBJ whole genome shotgun (WGS) entry which is preliminary data.</text>
</comment>
<feature type="region of interest" description="Disordered" evidence="1">
    <location>
        <begin position="890"/>
        <end position="964"/>
    </location>
</feature>
<organism evidence="3 4">
    <name type="scientific">Tanacetum coccineum</name>
    <dbReference type="NCBI Taxonomy" id="301880"/>
    <lineage>
        <taxon>Eukaryota</taxon>
        <taxon>Viridiplantae</taxon>
        <taxon>Streptophyta</taxon>
        <taxon>Embryophyta</taxon>
        <taxon>Tracheophyta</taxon>
        <taxon>Spermatophyta</taxon>
        <taxon>Magnoliopsida</taxon>
        <taxon>eudicotyledons</taxon>
        <taxon>Gunneridae</taxon>
        <taxon>Pentapetalae</taxon>
        <taxon>asterids</taxon>
        <taxon>campanulids</taxon>
        <taxon>Asterales</taxon>
        <taxon>Asteraceae</taxon>
        <taxon>Asteroideae</taxon>
        <taxon>Anthemideae</taxon>
        <taxon>Anthemidinae</taxon>
        <taxon>Tanacetum</taxon>
    </lineage>
</organism>
<sequence>MRKSLKVQIQNKLSCVNKDQVKPKVLAPGKYAIDVEPIPPRNRNNREVHLVYLKHLKESVETLREIVEESKAERPLDRSLASACRYTKHSQESLEYVIGTCRTDRPLVFGLRLFKIYDRGSLAAQEFHEKHRTALSKSRTVPLVEAARTMLIFSKARLRCFYRQKLWLLLHDLTFFRVFGVLYCPTNDNEDLGKLQPTADIGIFIGYAPSRKGTGLAPTFLMPGQISSGLVPNPVPAAPYVPLPQIKNWRYYSNQCSMNTWNLLVLKDRFPLLQPVPSSANSAVTQPSSTPSDQDCHLSKEDNPFAPVDNDPFINMFAPEPSFEASSSGDLCLAESPYVISTRKELATDALWCLYNSVLSKVEPKNFKSAIIEDCWFQAMQDEIHEFDQLQVWELVPQPDCVIIIALKWIYKVKLDEYGDHLKNKARLVAKGYRQEEGIDFKESFSLVARIEAIQIFIANAASKNMTINQMDVKTAFLNGELKEEVYQAPSVGGTIPLSRCIRLCLPKSTLKHYADHAGCQDTQRSTSGSAQFLRDKLVSWSSKKQKSIAISTTEAEYIAMSGWLLQPAFSKAAFQIKESMSTKRRLFLTTGDSVLPGIDTMADVNVNAPAEQAPAMAPPTHIDDQILPRIRWVPIGKATANWMLKGRKDTVRYDNKTGSYSCQLDEQRFDLTKDTLRDTLQITPVDTNNSFSSPPTLDALIKFVNDLGYPRVVRTLSDVVTNDMFQPWRALTTVINLCLTGKNYGFERPRAPVLQILWGIVNRAHIDYAERMWEEFTQSIHTFIDDKKNLAQHTQGKKKATLIVILSVRFTKLIVYYLQSKHKFHPRPGSPLHLPNEEPILGYLKFSAKGTKHEVFGMPIPNDLITDDIRGEQYYNAYLEKVAKHQRNLAGEEVSDPDSPAPKPAKATKPKASKQSKPLAPKAATKKLKPAPTKPQEKKQKLVTETSEAPSPAKRSKVGKVVKKRMKKSSLQLVDEFVDEGVPENKPRIGDEEADLQKAVEESLKEVHSARQGLLPPVVIRGPESRKFQPLPEISLSSKGAPPHQLNPLVMMNLLHCQAGPNPGEHDEGQAGPNPGDAAASQPPSSHVVHAGPNLEHMDLEASDTSIQPNPEQMDEEFTTTAYPNVQENLKLPTEGKVRLEEPASLVGTLSSLQHLDKELSFADQFLVEKSQEEEPEKTNTKSVVQLMVTVPIHQDTSFVPLMTTPVIDLAVSQPVPTAVQAPLPTLTATSTTTTTTTTLPLPPQPQQGSSDSILIQRIGELEQHMADLVSKAVDEIVTDVVDWAIQAFLRDRFRDFPEADMKEILHHRMWESNSYQAYEDYKQLYEALETSMAREHTDQLLTDLAEARKKKKKRHDSPKIPPGSPPHQPPPPPPPTGPFGTSRTFGASGSSQVTPPPLPPSRGVSRSDQSQSTAALSSSKTVASAEYTAWTTTDTRLKPCVSSIPEELHMDDDTTPDEQKPLTEDRPATPEPAWSIPSSGLHVPLNNWAYALASTYAPPPENSLLSQTGDMAIFMDWFCKKQGITELKQQDLEGPTYEIFKVFHPNVIHLQYQMEECHKLLTDQVDESIIRYNVSKPLPLGGLPGQVMIQSDFFFNKDLEYLRYGRKSGRLALSILKMKASYYPDVGLEQMVPDQMWIKEECKHTSEGDCGAVRTHMRILSVVRIEVFSLYGYDYMKKIVLYRADLKEYTIVERDFKYLYPSNFEDLYLLNLQGHLNHLPPEDKKILTTAVNLWTRNLVIRQCVEDFQLGIESYQTQLNLTKPRWDATGFEFKHDFTVINSPRAVTFRDKYGVQMIMRFNVIHKFSDDTLQQIDEALDYRVKEFKVNRMNPGLNIRFWTRKDVNRSKEFMFAI</sequence>
<feature type="compositionally biased region" description="Low complexity" evidence="1">
    <location>
        <begin position="1228"/>
        <end position="1241"/>
    </location>
</feature>
<evidence type="ECO:0000259" key="2">
    <source>
        <dbReference type="Pfam" id="PF07727"/>
    </source>
</evidence>
<name>A0ABQ5E417_9ASTR</name>
<feature type="region of interest" description="Disordered" evidence="1">
    <location>
        <begin position="1349"/>
        <end position="1427"/>
    </location>
</feature>
<feature type="compositionally biased region" description="Polar residues" evidence="1">
    <location>
        <begin position="1383"/>
        <end position="1395"/>
    </location>
</feature>
<dbReference type="InterPro" id="IPR013103">
    <property type="entry name" value="RVT_2"/>
</dbReference>
<feature type="compositionally biased region" description="Basic and acidic residues" evidence="1">
    <location>
        <begin position="1448"/>
        <end position="1470"/>
    </location>
</feature>
<dbReference type="Pfam" id="PF07727">
    <property type="entry name" value="RVT_2"/>
    <property type="match status" value="1"/>
</dbReference>
<dbReference type="InterPro" id="IPR003903">
    <property type="entry name" value="UIM_dom"/>
</dbReference>